<dbReference type="Pfam" id="PF00528">
    <property type="entry name" value="BPD_transp_1"/>
    <property type="match status" value="1"/>
</dbReference>
<evidence type="ECO:0000256" key="2">
    <source>
        <dbReference type="ARBA" id="ARBA00022448"/>
    </source>
</evidence>
<dbReference type="InterPro" id="IPR000515">
    <property type="entry name" value="MetI-like"/>
</dbReference>
<keyword evidence="5 7" id="KW-1133">Transmembrane helix</keyword>
<organism evidence="9">
    <name type="scientific">Fervidobacterium thailandense</name>
    <dbReference type="NCBI Taxonomy" id="1008305"/>
    <lineage>
        <taxon>Bacteria</taxon>
        <taxon>Thermotogati</taxon>
        <taxon>Thermotogota</taxon>
        <taxon>Thermotogae</taxon>
        <taxon>Thermotogales</taxon>
        <taxon>Fervidobacteriaceae</taxon>
        <taxon>Fervidobacterium</taxon>
    </lineage>
</organism>
<accession>A0A7C4VSV9</accession>
<evidence type="ECO:0000256" key="5">
    <source>
        <dbReference type="ARBA" id="ARBA00022989"/>
    </source>
</evidence>
<dbReference type="AlphaFoldDB" id="A0A7C4VSV9"/>
<comment type="subcellular location">
    <subcellularLocation>
        <location evidence="1 7">Cell membrane</location>
        <topology evidence="1 7">Multi-pass membrane protein</topology>
    </subcellularLocation>
</comment>
<keyword evidence="6 7" id="KW-0472">Membrane</keyword>
<evidence type="ECO:0000256" key="1">
    <source>
        <dbReference type="ARBA" id="ARBA00004651"/>
    </source>
</evidence>
<keyword evidence="4 7" id="KW-0812">Transmembrane</keyword>
<comment type="similarity">
    <text evidence="7">Belongs to the binding-protein-dependent transport system permease family.</text>
</comment>
<dbReference type="SUPFAM" id="SSF161098">
    <property type="entry name" value="MetI-like"/>
    <property type="match status" value="1"/>
</dbReference>
<protein>
    <submittedName>
        <fullName evidence="9">ABC transporter permease</fullName>
    </submittedName>
</protein>
<evidence type="ECO:0000256" key="4">
    <source>
        <dbReference type="ARBA" id="ARBA00022692"/>
    </source>
</evidence>
<keyword evidence="3" id="KW-1003">Cell membrane</keyword>
<feature type="domain" description="ABC transmembrane type-1" evidence="8">
    <location>
        <begin position="88"/>
        <end position="277"/>
    </location>
</feature>
<dbReference type="InterPro" id="IPR035906">
    <property type="entry name" value="MetI-like_sf"/>
</dbReference>
<reference evidence="9" key="1">
    <citation type="journal article" date="2020" name="mSystems">
        <title>Genome- and Community-Level Interaction Insights into Carbon Utilization and Element Cycling Functions of Hydrothermarchaeota in Hydrothermal Sediment.</title>
        <authorList>
            <person name="Zhou Z."/>
            <person name="Liu Y."/>
            <person name="Xu W."/>
            <person name="Pan J."/>
            <person name="Luo Z.H."/>
            <person name="Li M."/>
        </authorList>
    </citation>
    <scope>NUCLEOTIDE SEQUENCE [LARGE SCALE GENOMIC DNA]</scope>
    <source>
        <strain evidence="9">SpSt-609</strain>
    </source>
</reference>
<dbReference type="Gene3D" id="1.10.3720.10">
    <property type="entry name" value="MetI-like"/>
    <property type="match status" value="1"/>
</dbReference>
<feature type="transmembrane region" description="Helical" evidence="7">
    <location>
        <begin position="254"/>
        <end position="277"/>
    </location>
</feature>
<dbReference type="InterPro" id="IPR050366">
    <property type="entry name" value="BP-dependent_transpt_permease"/>
</dbReference>
<dbReference type="GO" id="GO:0055085">
    <property type="term" value="P:transmembrane transport"/>
    <property type="evidence" value="ECO:0007669"/>
    <property type="project" value="InterPro"/>
</dbReference>
<dbReference type="GO" id="GO:0005886">
    <property type="term" value="C:plasma membrane"/>
    <property type="evidence" value="ECO:0007669"/>
    <property type="project" value="UniProtKB-SubCell"/>
</dbReference>
<dbReference type="CDD" id="cd06261">
    <property type="entry name" value="TM_PBP2"/>
    <property type="match status" value="1"/>
</dbReference>
<comment type="caution">
    <text evidence="9">The sequence shown here is derived from an EMBL/GenBank/DDBJ whole genome shotgun (WGS) entry which is preliminary data.</text>
</comment>
<dbReference type="PROSITE" id="PS50928">
    <property type="entry name" value="ABC_TM1"/>
    <property type="match status" value="1"/>
</dbReference>
<dbReference type="InterPro" id="IPR025966">
    <property type="entry name" value="OppC_N"/>
</dbReference>
<dbReference type="PANTHER" id="PTHR43386:SF1">
    <property type="entry name" value="D,D-DIPEPTIDE TRANSPORT SYSTEM PERMEASE PROTEIN DDPC-RELATED"/>
    <property type="match status" value="1"/>
</dbReference>
<evidence type="ECO:0000313" key="9">
    <source>
        <dbReference type="EMBL" id="HGU40024.1"/>
    </source>
</evidence>
<gene>
    <name evidence="9" type="ORF">ENT77_02345</name>
</gene>
<evidence type="ECO:0000256" key="7">
    <source>
        <dbReference type="RuleBase" id="RU363032"/>
    </source>
</evidence>
<name>A0A7C4VSV9_9BACT</name>
<evidence type="ECO:0000256" key="6">
    <source>
        <dbReference type="ARBA" id="ARBA00023136"/>
    </source>
</evidence>
<feature type="transmembrane region" description="Helical" evidence="7">
    <location>
        <begin position="213"/>
        <end position="234"/>
    </location>
</feature>
<sequence>MDENKNEKLERYSTLRVVLRRMKRNKGGIAGLIVVLIYFVIAVIGLWIVPYHPDEPDFESALMPPNPKHPFGTDLFGRDVLSRVIAGARTSFTISIFAVALAVFIGLVIGTIAGYVGGWVDEVLMRFLDIFMAFPEILLAIAIVAILGPGKINIVIAIAVFSFPSFARITRASVISVKSNDYVEAAKAIGESDMSIMLRYILPNALSPVVVQATLRMGTAILTISSLGFLGLGVKAPEAEWGTELAMARSYLESAPWLSIFPGIAIVLVVLGFNFLGDALNDALNPRLKDR</sequence>
<evidence type="ECO:0000256" key="3">
    <source>
        <dbReference type="ARBA" id="ARBA00022475"/>
    </source>
</evidence>
<feature type="transmembrane region" description="Helical" evidence="7">
    <location>
        <begin position="92"/>
        <end position="115"/>
    </location>
</feature>
<dbReference type="PANTHER" id="PTHR43386">
    <property type="entry name" value="OLIGOPEPTIDE TRANSPORT SYSTEM PERMEASE PROTEIN APPC"/>
    <property type="match status" value="1"/>
</dbReference>
<evidence type="ECO:0000259" key="8">
    <source>
        <dbReference type="PROSITE" id="PS50928"/>
    </source>
</evidence>
<feature type="transmembrane region" description="Helical" evidence="7">
    <location>
        <begin position="29"/>
        <end position="49"/>
    </location>
</feature>
<dbReference type="EMBL" id="DSZY01000012">
    <property type="protein sequence ID" value="HGU40024.1"/>
    <property type="molecule type" value="Genomic_DNA"/>
</dbReference>
<keyword evidence="2 7" id="KW-0813">Transport</keyword>
<proteinExistence type="inferred from homology"/>
<dbReference type="Pfam" id="PF12911">
    <property type="entry name" value="OppC_N"/>
    <property type="match status" value="1"/>
</dbReference>